<dbReference type="RefSeq" id="WP_118156199.1">
    <property type="nucleotide sequence ID" value="NZ_QWEY01000023.1"/>
</dbReference>
<comment type="caution">
    <text evidence="4">The sequence shown here is derived from an EMBL/GenBank/DDBJ whole genome shotgun (WGS) entry which is preliminary data.</text>
</comment>
<organism evidence="4 5">
    <name type="scientific">Pseudotabrizicola alkalilacus</name>
    <dbReference type="NCBI Taxonomy" id="2305252"/>
    <lineage>
        <taxon>Bacteria</taxon>
        <taxon>Pseudomonadati</taxon>
        <taxon>Pseudomonadota</taxon>
        <taxon>Alphaproteobacteria</taxon>
        <taxon>Rhodobacterales</taxon>
        <taxon>Paracoccaceae</taxon>
        <taxon>Pseudotabrizicola</taxon>
    </lineage>
</organism>
<keyword evidence="1" id="KW-0560">Oxidoreductase</keyword>
<feature type="domain" description="FAD/NAD(P)-binding" evidence="3">
    <location>
        <begin position="6"/>
        <end position="318"/>
    </location>
</feature>
<gene>
    <name evidence="4" type="ORF">D1012_21660</name>
</gene>
<dbReference type="InterPro" id="IPR023753">
    <property type="entry name" value="FAD/NAD-binding_dom"/>
</dbReference>
<dbReference type="PANTHER" id="PTHR42949:SF3">
    <property type="entry name" value="ANAEROBIC GLYCEROL-3-PHOSPHATE DEHYDROGENASE SUBUNIT B"/>
    <property type="match status" value="1"/>
</dbReference>
<dbReference type="InterPro" id="IPR041854">
    <property type="entry name" value="BFD-like_2Fe2S-bd_dom_sf"/>
</dbReference>
<evidence type="ECO:0000313" key="5">
    <source>
        <dbReference type="Proteomes" id="UP000284547"/>
    </source>
</evidence>
<dbReference type="Pfam" id="PF07992">
    <property type="entry name" value="Pyr_redox_2"/>
    <property type="match status" value="1"/>
</dbReference>
<reference evidence="4 5" key="1">
    <citation type="submission" date="2018-08" db="EMBL/GenBank/DDBJ databases">
        <title>Flavobacterium tibetense sp. nov., isolated from a wetland YonghuCo on Tibetan Plateau.</title>
        <authorList>
            <person name="Phurbu D."/>
            <person name="Lu H."/>
            <person name="Xing P."/>
        </authorList>
    </citation>
    <scope>NUCLEOTIDE SEQUENCE [LARGE SCALE GENOMIC DNA]</scope>
    <source>
        <strain evidence="4 5">DJC</strain>
    </source>
</reference>
<evidence type="ECO:0000259" key="2">
    <source>
        <dbReference type="Pfam" id="PF04324"/>
    </source>
</evidence>
<feature type="domain" description="BFD-like [2Fe-2S]-binding" evidence="2">
    <location>
        <begin position="375"/>
        <end position="426"/>
    </location>
</feature>
<dbReference type="OrthoDB" id="9801699at2"/>
<dbReference type="EMBL" id="QWEY01000023">
    <property type="protein sequence ID" value="RGP35134.1"/>
    <property type="molecule type" value="Genomic_DNA"/>
</dbReference>
<dbReference type="PIRSF" id="PIRSF037495">
    <property type="entry name" value="Opine_OX_OoxA/HcnB"/>
    <property type="match status" value="1"/>
</dbReference>
<sequence length="463" mass="48671">MNSRHDILIVGAGPAGMAAAIELRRLGFAPLVVDEQSAPGGQIWRDVERPRPDALRNALGPDYAAGAEVAGQFRASGVDYRPGTRMWHIEPGLRVFLSQAGKAFVAEPKALLLATGAQERPAPIPGWTLPGVLTVGAAQILMKGSGQIPERPVWIAGSGPLPILYMRQLVAAGGQVAGYLDTTPRGAALRALPHLRSALRGWADLRKGLAWMRALKAGGLHIEKHVTDLVATGTERLEALSYRTADGKAHRVEAEVLLLHEGVVPSIHGTLSVDCAHVWDEAQAALRPALDDWGMTSVEGLYVAGDGAGIAGVRAALARGRLAAQGIAARLGREAGAAEVAGARAELRAASASRGFLDAVFPAPGSSVEIPDDTIVCRCEELTAGEIRAAARIHRGGPNQVKAVTRCGMGPCQGRQCGYTVNRILASAYGQSQADVGFFRIRPPLKPVTLQELAALDEGREAP</sequence>
<dbReference type="PRINTS" id="PR00368">
    <property type="entry name" value="FADPNR"/>
</dbReference>
<dbReference type="InterPro" id="IPR017224">
    <property type="entry name" value="Opine_Oxase_asu/HCN_bsu"/>
</dbReference>
<name>A0A411YW70_9RHOB</name>
<proteinExistence type="predicted"/>
<dbReference type="CDD" id="cd19946">
    <property type="entry name" value="GlpA-like_Fer2_BFD-like"/>
    <property type="match status" value="1"/>
</dbReference>
<dbReference type="InterPro" id="IPR051691">
    <property type="entry name" value="Metab_Enz_Cyan_OpOx_G3PDH"/>
</dbReference>
<dbReference type="Gene3D" id="3.50.50.60">
    <property type="entry name" value="FAD/NAD(P)-binding domain"/>
    <property type="match status" value="2"/>
</dbReference>
<dbReference type="PANTHER" id="PTHR42949">
    <property type="entry name" value="ANAEROBIC GLYCEROL-3-PHOSPHATE DEHYDROGENASE SUBUNIT B"/>
    <property type="match status" value="1"/>
</dbReference>
<dbReference type="PRINTS" id="PR00469">
    <property type="entry name" value="PNDRDTASEII"/>
</dbReference>
<dbReference type="InterPro" id="IPR036188">
    <property type="entry name" value="FAD/NAD-bd_sf"/>
</dbReference>
<dbReference type="Gene3D" id="1.10.10.1100">
    <property type="entry name" value="BFD-like [2Fe-2S]-binding domain"/>
    <property type="match status" value="1"/>
</dbReference>
<dbReference type="AlphaFoldDB" id="A0A411YW70"/>
<protein>
    <submittedName>
        <fullName evidence="4">FAD-binding protein</fullName>
    </submittedName>
</protein>
<dbReference type="SUPFAM" id="SSF51905">
    <property type="entry name" value="FAD/NAD(P)-binding domain"/>
    <property type="match status" value="1"/>
</dbReference>
<evidence type="ECO:0000259" key="3">
    <source>
        <dbReference type="Pfam" id="PF07992"/>
    </source>
</evidence>
<evidence type="ECO:0000313" key="4">
    <source>
        <dbReference type="EMBL" id="RGP35134.1"/>
    </source>
</evidence>
<dbReference type="GO" id="GO:0016491">
    <property type="term" value="F:oxidoreductase activity"/>
    <property type="evidence" value="ECO:0007669"/>
    <property type="project" value="UniProtKB-KW"/>
</dbReference>
<dbReference type="Pfam" id="PF04324">
    <property type="entry name" value="Fer2_BFD"/>
    <property type="match status" value="1"/>
</dbReference>
<accession>A0A411YW70</accession>
<dbReference type="InterPro" id="IPR007419">
    <property type="entry name" value="BFD-like_2Fe2S-bd_dom"/>
</dbReference>
<dbReference type="Proteomes" id="UP000284547">
    <property type="component" value="Unassembled WGS sequence"/>
</dbReference>
<keyword evidence="5" id="KW-1185">Reference proteome</keyword>
<evidence type="ECO:0000256" key="1">
    <source>
        <dbReference type="ARBA" id="ARBA00023002"/>
    </source>
</evidence>